<dbReference type="Pfam" id="PF00095">
    <property type="entry name" value="WAP"/>
    <property type="match status" value="1"/>
</dbReference>
<dbReference type="CTD" id="30630"/>
<reference evidence="6" key="1">
    <citation type="submission" date="2025-08" db="UniProtKB">
        <authorList>
            <consortium name="RefSeq"/>
        </authorList>
    </citation>
    <scope>IDENTIFICATION</scope>
</reference>
<dbReference type="CDD" id="cd00199">
    <property type="entry name" value="WAP"/>
    <property type="match status" value="1"/>
</dbReference>
<name>A0A6J2VSZ6_CHACN</name>
<dbReference type="SMART" id="SM00060">
    <property type="entry name" value="FN3"/>
    <property type="match status" value="3"/>
</dbReference>
<protein>
    <submittedName>
        <fullName evidence="6">Anosmin-1a</fullName>
    </submittedName>
</protein>
<dbReference type="InterPro" id="IPR040957">
    <property type="entry name" value="Anosmin-1_Cys_box"/>
</dbReference>
<dbReference type="FunFam" id="2.60.40.10:FF:001783">
    <property type="entry name" value="Anosmin 1"/>
    <property type="match status" value="1"/>
</dbReference>
<dbReference type="InterPro" id="IPR003961">
    <property type="entry name" value="FN3_dom"/>
</dbReference>
<dbReference type="PRINTS" id="PR00003">
    <property type="entry name" value="4DISULPHCORE"/>
</dbReference>
<dbReference type="AlphaFoldDB" id="A0A6J2VSZ6"/>
<evidence type="ECO:0000259" key="3">
    <source>
        <dbReference type="PROSITE" id="PS50853"/>
    </source>
</evidence>
<dbReference type="Proteomes" id="UP000504632">
    <property type="component" value="Chromosome 7"/>
</dbReference>
<dbReference type="Gene3D" id="4.10.75.10">
    <property type="entry name" value="Elafin-like"/>
    <property type="match status" value="1"/>
</dbReference>
<dbReference type="PANTHER" id="PTHR14131">
    <property type="entry name" value="ANOSMIN"/>
    <property type="match status" value="1"/>
</dbReference>
<accession>A0A6J2VSZ6</accession>
<dbReference type="InterPro" id="IPR008197">
    <property type="entry name" value="WAP_dom"/>
</dbReference>
<feature type="domain" description="Fibronectin type-III" evidence="3">
    <location>
        <begin position="173"/>
        <end position="278"/>
    </location>
</feature>
<dbReference type="FunFam" id="4.10.75.10:FF:000001">
    <property type="entry name" value="Anosmin 1"/>
    <property type="match status" value="1"/>
</dbReference>
<keyword evidence="2" id="KW-0732">Signal</keyword>
<evidence type="ECO:0000256" key="1">
    <source>
        <dbReference type="SAM" id="MobiDB-lite"/>
    </source>
</evidence>
<feature type="domain" description="WAP" evidence="4">
    <location>
        <begin position="118"/>
        <end position="167"/>
    </location>
</feature>
<dbReference type="GeneID" id="115815983"/>
<dbReference type="Pfam" id="PF17869">
    <property type="entry name" value="Cys_box"/>
    <property type="match status" value="1"/>
</dbReference>
<dbReference type="OrthoDB" id="9985779at2759"/>
<evidence type="ECO:0000256" key="2">
    <source>
        <dbReference type="SAM" id="SignalP"/>
    </source>
</evidence>
<evidence type="ECO:0000259" key="4">
    <source>
        <dbReference type="PROSITE" id="PS51390"/>
    </source>
</evidence>
<dbReference type="GO" id="GO:0005576">
    <property type="term" value="C:extracellular region"/>
    <property type="evidence" value="ECO:0007669"/>
    <property type="project" value="InterPro"/>
</dbReference>
<keyword evidence="5" id="KW-1185">Reference proteome</keyword>
<dbReference type="InParanoid" id="A0A6J2VSZ6"/>
<dbReference type="PANTHER" id="PTHR14131:SF6">
    <property type="entry name" value="ANOSMIN-1-RELATED"/>
    <property type="match status" value="1"/>
</dbReference>
<dbReference type="RefSeq" id="XP_030634814.1">
    <property type="nucleotide sequence ID" value="XM_030778954.1"/>
</dbReference>
<dbReference type="GO" id="GO:0009986">
    <property type="term" value="C:cell surface"/>
    <property type="evidence" value="ECO:0007669"/>
    <property type="project" value="TreeGrafter"/>
</dbReference>
<dbReference type="Pfam" id="PF00041">
    <property type="entry name" value="fn3"/>
    <property type="match status" value="3"/>
</dbReference>
<dbReference type="InterPro" id="IPR013783">
    <property type="entry name" value="Ig-like_fold"/>
</dbReference>
<dbReference type="InterPro" id="IPR042447">
    <property type="entry name" value="Anosmin-1"/>
</dbReference>
<feature type="chain" id="PRO_5027020190" evidence="2">
    <location>
        <begin position="24"/>
        <end position="656"/>
    </location>
</feature>
<dbReference type="Gene3D" id="2.60.40.10">
    <property type="entry name" value="Immunoglobulins"/>
    <property type="match status" value="3"/>
</dbReference>
<dbReference type="InterPro" id="IPR036645">
    <property type="entry name" value="Elafin-like_sf"/>
</dbReference>
<feature type="signal peptide" evidence="2">
    <location>
        <begin position="1"/>
        <end position="23"/>
    </location>
</feature>
<organism evidence="5 6">
    <name type="scientific">Chanos chanos</name>
    <name type="common">Milkfish</name>
    <name type="synonym">Mugil chanos</name>
    <dbReference type="NCBI Taxonomy" id="29144"/>
    <lineage>
        <taxon>Eukaryota</taxon>
        <taxon>Metazoa</taxon>
        <taxon>Chordata</taxon>
        <taxon>Craniata</taxon>
        <taxon>Vertebrata</taxon>
        <taxon>Euteleostomi</taxon>
        <taxon>Actinopterygii</taxon>
        <taxon>Neopterygii</taxon>
        <taxon>Teleostei</taxon>
        <taxon>Ostariophysi</taxon>
        <taxon>Gonorynchiformes</taxon>
        <taxon>Chanidae</taxon>
        <taxon>Chanos</taxon>
    </lineage>
</organism>
<dbReference type="GO" id="GO:0030414">
    <property type="term" value="F:peptidase inhibitor activity"/>
    <property type="evidence" value="ECO:0007669"/>
    <property type="project" value="InterPro"/>
</dbReference>
<dbReference type="SMART" id="SM00217">
    <property type="entry name" value="WAP"/>
    <property type="match status" value="1"/>
</dbReference>
<sequence length="656" mass="73203">MYNMLPTFCLWIILTLTCGLAVAKKQESSSSLGSIFRTRCAARCLSLHSTRIASSPKHFQNNGSLGWCQTHKQCAKCLEPCKESWELKDGSCRDLCEHAFPKRHGECVTSCEFLRSVMVVKQGDCPSPERASGFAAACVEGCEEDGECSTQKKCCPNGCGHTCQSPKNLYRGAPLKPRKELIFEELPSGQLEVRWSSKFNVSAEPVLNVLQRRWNYGIHPSEDGATDWQVVAQTTEERVRLTDIRPGRWYQFRVAAVNVHGTRGYTTPSRHFRSSKDPAPPPVPTDLKVSDMTFGSDQAVSVRLSWSLPVDPDIPVHHFKLSWTWATGGGPGGPPKMKRRKTANGDSNTADLDGLREDRSYTVELQAVSYWGQVPVKSPKATLRFTTRRPERKFEPTAATVDVKPPSDILDVGTPFYQDRQLQVRVYWKKRDPTVSRYRVLWSPEYCSHNGSRTMEKVITQENYASLSALQFSCKYKVVIQPVGVKGQVQAESTTFYTPSCATIRSKSSKPMVCPGDIALPSAKVLAKPENLTASFSVHKGNVTGLFSWDVSMPHPLQQVTGFQVTWTEVKTEGRKNILPNSLISQSQILPPDRNVVAVSGLQLASLYRLEVQVITTRGQGPAASRTFQTPGHAKPTLQYRPRLKKHHLRAVVERH</sequence>
<feature type="region of interest" description="Disordered" evidence="1">
    <location>
        <begin position="327"/>
        <end position="353"/>
    </location>
</feature>
<proteinExistence type="predicted"/>
<dbReference type="PROSITE" id="PS50853">
    <property type="entry name" value="FN3"/>
    <property type="match status" value="3"/>
</dbReference>
<feature type="domain" description="Fibronectin type-III" evidence="3">
    <location>
        <begin position="528"/>
        <end position="637"/>
    </location>
</feature>
<gene>
    <name evidence="6" type="primary">anos1a</name>
</gene>
<evidence type="ECO:0000313" key="6">
    <source>
        <dbReference type="RefSeq" id="XP_030634814.1"/>
    </source>
</evidence>
<feature type="domain" description="Fibronectin type-III" evidence="3">
    <location>
        <begin position="283"/>
        <end position="390"/>
    </location>
</feature>
<dbReference type="GO" id="GO:0030182">
    <property type="term" value="P:neuron differentiation"/>
    <property type="evidence" value="ECO:0007669"/>
    <property type="project" value="TreeGrafter"/>
</dbReference>
<dbReference type="InterPro" id="IPR036116">
    <property type="entry name" value="FN3_sf"/>
</dbReference>
<evidence type="ECO:0000313" key="5">
    <source>
        <dbReference type="Proteomes" id="UP000504632"/>
    </source>
</evidence>
<dbReference type="PROSITE" id="PS51390">
    <property type="entry name" value="WAP"/>
    <property type="match status" value="1"/>
</dbReference>
<dbReference type="CDD" id="cd00063">
    <property type="entry name" value="FN3"/>
    <property type="match status" value="3"/>
</dbReference>
<dbReference type="SUPFAM" id="SSF57256">
    <property type="entry name" value="Elafin-like"/>
    <property type="match status" value="1"/>
</dbReference>
<dbReference type="SUPFAM" id="SSF49265">
    <property type="entry name" value="Fibronectin type III"/>
    <property type="match status" value="2"/>
</dbReference>